<dbReference type="PRINTS" id="PR00045">
    <property type="entry name" value="SIGMA54FCT"/>
</dbReference>
<feature type="domain" description="RNA polymerase sigma factor 54 core-binding" evidence="10">
    <location>
        <begin position="69"/>
        <end position="248"/>
    </location>
</feature>
<dbReference type="Gene3D" id="1.10.10.1330">
    <property type="entry name" value="RNA polymerase sigma-54 factor, core-binding domain"/>
    <property type="match status" value="1"/>
</dbReference>
<evidence type="ECO:0000256" key="3">
    <source>
        <dbReference type="ARBA" id="ARBA00022679"/>
    </source>
</evidence>
<reference evidence="11 12" key="1">
    <citation type="submission" date="2020-08" db="EMBL/GenBank/DDBJ databases">
        <authorList>
            <person name="Liu C."/>
            <person name="Sun Q."/>
        </authorList>
    </citation>
    <scope>NUCLEOTIDE SEQUENCE [LARGE SCALE GENOMIC DNA]</scope>
    <source>
        <strain evidence="11 12">NSJ-22</strain>
    </source>
</reference>
<feature type="domain" description="RNA polymerase sigma factor 54 DNA-binding" evidence="9">
    <location>
        <begin position="259"/>
        <end position="410"/>
    </location>
</feature>
<keyword evidence="3" id="KW-0808">Transferase</keyword>
<dbReference type="Pfam" id="PF04963">
    <property type="entry name" value="Sigma54_CBD"/>
    <property type="match status" value="1"/>
</dbReference>
<keyword evidence="8" id="KW-0804">Transcription</keyword>
<organism evidence="11 12">
    <name type="scientific">Catenibacterium faecis</name>
    <dbReference type="NCBI Taxonomy" id="2764323"/>
    <lineage>
        <taxon>Bacteria</taxon>
        <taxon>Bacillati</taxon>
        <taxon>Bacillota</taxon>
        <taxon>Erysipelotrichia</taxon>
        <taxon>Erysipelotrichales</taxon>
        <taxon>Coprobacillaceae</taxon>
        <taxon>Catenibacterium</taxon>
    </lineage>
</organism>
<keyword evidence="4" id="KW-0548">Nucleotidyltransferase</keyword>
<gene>
    <name evidence="11" type="primary">rpoN</name>
    <name evidence="11" type="ORF">H8909_03130</name>
</gene>
<dbReference type="Pfam" id="PF04552">
    <property type="entry name" value="Sigma54_DBD"/>
    <property type="match status" value="1"/>
</dbReference>
<dbReference type="InterPro" id="IPR000394">
    <property type="entry name" value="RNA_pol_sigma_54"/>
</dbReference>
<dbReference type="InterPro" id="IPR007046">
    <property type="entry name" value="RNA_pol_sigma_54_core-bd"/>
</dbReference>
<dbReference type="PIRSF" id="PIRSF000774">
    <property type="entry name" value="RpoN"/>
    <property type="match status" value="1"/>
</dbReference>
<dbReference type="EMBL" id="JACRWG010000006">
    <property type="protein sequence ID" value="MBC6009244.1"/>
    <property type="molecule type" value="Genomic_DNA"/>
</dbReference>
<evidence type="ECO:0000259" key="9">
    <source>
        <dbReference type="Pfam" id="PF04552"/>
    </source>
</evidence>
<dbReference type="Proteomes" id="UP000603474">
    <property type="component" value="Unassembled WGS sequence"/>
</dbReference>
<keyword evidence="5" id="KW-0805">Transcription regulation</keyword>
<evidence type="ECO:0000313" key="12">
    <source>
        <dbReference type="Proteomes" id="UP000603474"/>
    </source>
</evidence>
<dbReference type="InterPro" id="IPR038709">
    <property type="entry name" value="RpoN_core-bd_sf"/>
</dbReference>
<keyword evidence="7" id="KW-0238">DNA-binding</keyword>
<comment type="caution">
    <text evidence="11">The sequence shown here is derived from an EMBL/GenBank/DDBJ whole genome shotgun (WGS) entry which is preliminary data.</text>
</comment>
<name>A0ABR7K950_9FIRM</name>
<accession>A0ABR7K950</accession>
<keyword evidence="12" id="KW-1185">Reference proteome</keyword>
<evidence type="ECO:0000256" key="1">
    <source>
        <dbReference type="ARBA" id="ARBA00008798"/>
    </source>
</evidence>
<dbReference type="RefSeq" id="WP_187011792.1">
    <property type="nucleotide sequence ID" value="NZ_JACRWG010000006.1"/>
</dbReference>
<dbReference type="NCBIfam" id="TIGR02395">
    <property type="entry name" value="rpoN_sigma"/>
    <property type="match status" value="1"/>
</dbReference>
<evidence type="ECO:0000313" key="11">
    <source>
        <dbReference type="EMBL" id="MBC6009244.1"/>
    </source>
</evidence>
<dbReference type="Gene3D" id="1.10.10.60">
    <property type="entry name" value="Homeodomain-like"/>
    <property type="match status" value="1"/>
</dbReference>
<keyword evidence="2" id="KW-0240">DNA-directed RNA polymerase</keyword>
<proteinExistence type="inferred from homology"/>
<sequence>MKLELKHSQKHQIYQKQIEKNQILQMDVQQLLAHIEKISFENPLIDTDEMIETSSDVGKEFDIDSLSRKTEQTLKEVIHWQLINKDIHNKELVESLVDLLDDNGYLRLSINDICTYLKCDEKEYLEAKDTLSKLDPPGLGANTLKECLLLQLERLKETEDIHLTKILVDECLEDLSKSHYHAVSKKLGISQNKVRELLQIILTLNPRPASNYSSSLEVNYPVPDIIIKDGIVQLNPVIYKDININTNYLSLDENKETKKYIESKLRQVSWLQQCLNQRKNLIYDIAVFLLDYQQDFFMNQGSCHPLLQKDIAMLLGVHESTISRAIKDKYIYCDKGFILLSDLIPKGTEDNSVDSIKETIKEVIDNEDKNKPLSDQKITNLLKDKGIEISRRTVAKYRSELNIPDASGRKHVKK</sequence>
<protein>
    <submittedName>
        <fullName evidence="11">RNA polymerase factor sigma-54</fullName>
    </submittedName>
</protein>
<evidence type="ECO:0000256" key="2">
    <source>
        <dbReference type="ARBA" id="ARBA00022478"/>
    </source>
</evidence>
<evidence type="ECO:0000256" key="6">
    <source>
        <dbReference type="ARBA" id="ARBA00023082"/>
    </source>
</evidence>
<dbReference type="Pfam" id="PF00309">
    <property type="entry name" value="Sigma54_AID"/>
    <property type="match status" value="1"/>
</dbReference>
<evidence type="ECO:0000256" key="4">
    <source>
        <dbReference type="ARBA" id="ARBA00022695"/>
    </source>
</evidence>
<evidence type="ECO:0000259" key="10">
    <source>
        <dbReference type="Pfam" id="PF04963"/>
    </source>
</evidence>
<dbReference type="PROSITE" id="PS50044">
    <property type="entry name" value="SIGMA54_3"/>
    <property type="match status" value="1"/>
</dbReference>
<keyword evidence="6" id="KW-0731">Sigma factor</keyword>
<dbReference type="InterPro" id="IPR007634">
    <property type="entry name" value="RNA_pol_sigma_54_DNA-bd"/>
</dbReference>
<dbReference type="PROSITE" id="PS00718">
    <property type="entry name" value="SIGMA54_2"/>
    <property type="match status" value="1"/>
</dbReference>
<comment type="similarity">
    <text evidence="1">Belongs to the sigma-54 factor family.</text>
</comment>
<evidence type="ECO:0000256" key="8">
    <source>
        <dbReference type="ARBA" id="ARBA00023163"/>
    </source>
</evidence>
<evidence type="ECO:0000256" key="7">
    <source>
        <dbReference type="ARBA" id="ARBA00023125"/>
    </source>
</evidence>
<dbReference type="PANTHER" id="PTHR32248:SF4">
    <property type="entry name" value="RNA POLYMERASE SIGMA-54 FACTOR"/>
    <property type="match status" value="1"/>
</dbReference>
<dbReference type="PANTHER" id="PTHR32248">
    <property type="entry name" value="RNA POLYMERASE SIGMA-54 FACTOR"/>
    <property type="match status" value="1"/>
</dbReference>
<evidence type="ECO:0000256" key="5">
    <source>
        <dbReference type="ARBA" id="ARBA00023015"/>
    </source>
</evidence>